<evidence type="ECO:0000313" key="1">
    <source>
        <dbReference type="EMBL" id="QHT22003.1"/>
    </source>
</evidence>
<name>A0A6C0E0B4_9ZZZZ</name>
<dbReference type="EMBL" id="MN739700">
    <property type="protein sequence ID" value="QHT22003.1"/>
    <property type="molecule type" value="Genomic_DNA"/>
</dbReference>
<organism evidence="1">
    <name type="scientific">viral metagenome</name>
    <dbReference type="NCBI Taxonomy" id="1070528"/>
    <lineage>
        <taxon>unclassified sequences</taxon>
        <taxon>metagenomes</taxon>
        <taxon>organismal metagenomes</taxon>
    </lineage>
</organism>
<proteinExistence type="predicted"/>
<protein>
    <submittedName>
        <fullName evidence="1">Uncharacterized protein</fullName>
    </submittedName>
</protein>
<dbReference type="AlphaFoldDB" id="A0A6C0E0B4"/>
<reference evidence="1" key="1">
    <citation type="journal article" date="2020" name="Nature">
        <title>Giant virus diversity and host interactions through global metagenomics.</title>
        <authorList>
            <person name="Schulz F."/>
            <person name="Roux S."/>
            <person name="Paez-Espino D."/>
            <person name="Jungbluth S."/>
            <person name="Walsh D.A."/>
            <person name="Denef V.J."/>
            <person name="McMahon K.D."/>
            <person name="Konstantinidis K.T."/>
            <person name="Eloe-Fadrosh E.A."/>
            <person name="Kyrpides N.C."/>
            <person name="Woyke T."/>
        </authorList>
    </citation>
    <scope>NUCLEOTIDE SEQUENCE</scope>
    <source>
        <strain evidence="1">GVMAG-M-3300023179-103</strain>
    </source>
</reference>
<accession>A0A6C0E0B4</accession>
<sequence length="223" mass="25169">MHSNLIYSDCSKLIMCIDTELTQIKKFSEAYTILYDWQLETHYDNTSPTNIIQNSPPDFLNNACGVFELTSTIKISNNSAQNIINPNLIFMNSLLSSKKYHTTGGNYFVSFGNMDFIILSNDVLITTYLLDNDSDITYNSYTISGNNYENLIDLGSIHYANTTNTIVIKAKIYVMNCDIDTLPVDAFYSGKVGSLVKCSKKCIKQCDLPLRFDNSYSLVYSNC</sequence>